<gene>
    <name evidence="1" type="ORF">CRENBAI_025934</name>
</gene>
<dbReference type="Proteomes" id="UP001311232">
    <property type="component" value="Unassembled WGS sequence"/>
</dbReference>
<name>A0AAV9RHE4_9TELE</name>
<proteinExistence type="predicted"/>
<evidence type="ECO:0000313" key="2">
    <source>
        <dbReference type="Proteomes" id="UP001311232"/>
    </source>
</evidence>
<comment type="caution">
    <text evidence="1">The sequence shown here is derived from an EMBL/GenBank/DDBJ whole genome shotgun (WGS) entry which is preliminary data.</text>
</comment>
<dbReference type="AlphaFoldDB" id="A0AAV9RHE4"/>
<dbReference type="EMBL" id="JAHHUM010001813">
    <property type="protein sequence ID" value="KAK5608426.1"/>
    <property type="molecule type" value="Genomic_DNA"/>
</dbReference>
<protein>
    <submittedName>
        <fullName evidence="1">Uncharacterized protein</fullName>
    </submittedName>
</protein>
<evidence type="ECO:0000313" key="1">
    <source>
        <dbReference type="EMBL" id="KAK5608426.1"/>
    </source>
</evidence>
<organism evidence="1 2">
    <name type="scientific">Crenichthys baileyi</name>
    <name type="common">White River springfish</name>
    <dbReference type="NCBI Taxonomy" id="28760"/>
    <lineage>
        <taxon>Eukaryota</taxon>
        <taxon>Metazoa</taxon>
        <taxon>Chordata</taxon>
        <taxon>Craniata</taxon>
        <taxon>Vertebrata</taxon>
        <taxon>Euteleostomi</taxon>
        <taxon>Actinopterygii</taxon>
        <taxon>Neopterygii</taxon>
        <taxon>Teleostei</taxon>
        <taxon>Neoteleostei</taxon>
        <taxon>Acanthomorphata</taxon>
        <taxon>Ovalentaria</taxon>
        <taxon>Atherinomorphae</taxon>
        <taxon>Cyprinodontiformes</taxon>
        <taxon>Goodeidae</taxon>
        <taxon>Crenichthys</taxon>
    </lineage>
</organism>
<sequence length="286" mass="31829">MDQAKGSEMITLWEYLWHAAESSRQAEEARGRWLPFRGTRLAILPPGTSPRHHPASPPSLRRQLGVREAGIPLPPHYLSRGERSSMSPPPLPAPVSEKLEYVLPSLLVPIPKGFKVEPPLLPVPKGFKFESPLLPVPEGFEDEPAFLPVPEGFEEEPPLLPVPAPLLVPDSGKLGDKPPSLLVPVLDGFGEGAEDRLPSSPEHQGLPRWPPDWDLRRSSAQLSWPPDLQALWGWLQDELLREYVRLYHQTSELLLPSWWIRRRRLPGPLPSSLASKSPSLLSSSAS</sequence>
<accession>A0AAV9RHE4</accession>
<keyword evidence="2" id="KW-1185">Reference proteome</keyword>
<reference evidence="1 2" key="1">
    <citation type="submission" date="2021-06" db="EMBL/GenBank/DDBJ databases">
        <authorList>
            <person name="Palmer J.M."/>
        </authorList>
    </citation>
    <scope>NUCLEOTIDE SEQUENCE [LARGE SCALE GENOMIC DNA]</scope>
    <source>
        <strain evidence="1 2">MEX-2019</strain>
        <tissue evidence="1">Muscle</tissue>
    </source>
</reference>